<dbReference type="PANTHER" id="PTHR10788:SF106">
    <property type="entry name" value="BCDNA.GH08860"/>
    <property type="match status" value="1"/>
</dbReference>
<dbReference type="Gene3D" id="3.40.50.2000">
    <property type="entry name" value="Glycogen Phosphorylase B"/>
    <property type="match status" value="1"/>
</dbReference>
<protein>
    <submittedName>
        <fullName evidence="1">Uncharacterized protein</fullName>
    </submittedName>
</protein>
<dbReference type="Pfam" id="PF00982">
    <property type="entry name" value="Glyco_transf_20"/>
    <property type="match status" value="1"/>
</dbReference>
<dbReference type="GO" id="GO:0005992">
    <property type="term" value="P:trehalose biosynthetic process"/>
    <property type="evidence" value="ECO:0007669"/>
    <property type="project" value="InterPro"/>
</dbReference>
<gene>
    <name evidence="1" type="ORF">FOZ63_019698</name>
</gene>
<dbReference type="AlphaFoldDB" id="A0A7J6SF41"/>
<dbReference type="GO" id="GO:0005829">
    <property type="term" value="C:cytosol"/>
    <property type="evidence" value="ECO:0007669"/>
    <property type="project" value="TreeGrafter"/>
</dbReference>
<evidence type="ECO:0000313" key="2">
    <source>
        <dbReference type="Proteomes" id="UP000553632"/>
    </source>
</evidence>
<dbReference type="GO" id="GO:0004805">
    <property type="term" value="F:trehalose-phosphatase activity"/>
    <property type="evidence" value="ECO:0007669"/>
    <property type="project" value="TreeGrafter"/>
</dbReference>
<dbReference type="PANTHER" id="PTHR10788">
    <property type="entry name" value="TREHALOSE-6-PHOSPHATE SYNTHASE"/>
    <property type="match status" value="1"/>
</dbReference>
<reference evidence="1 2" key="1">
    <citation type="submission" date="2020-04" db="EMBL/GenBank/DDBJ databases">
        <title>Perkinsus olseni comparative genomics.</title>
        <authorList>
            <person name="Bogema D.R."/>
        </authorList>
    </citation>
    <scope>NUCLEOTIDE SEQUENCE [LARGE SCALE GENOMIC DNA]</scope>
    <source>
        <strain evidence="1 2">ATCC PRA-207</strain>
    </source>
</reference>
<sequence length="93" mass="11050">MRVRWLESMLRNRRNFSSFFSAVGTLFQISRLRVLLLPCGIDRLDYIKGIPHKLKAFDMFLDDHPEWASQCVLVQLAIPTRSEVPEYQRLKRQ</sequence>
<organism evidence="1 2">
    <name type="scientific">Perkinsus olseni</name>
    <name type="common">Perkinsus atlanticus</name>
    <dbReference type="NCBI Taxonomy" id="32597"/>
    <lineage>
        <taxon>Eukaryota</taxon>
        <taxon>Sar</taxon>
        <taxon>Alveolata</taxon>
        <taxon>Perkinsozoa</taxon>
        <taxon>Perkinsea</taxon>
        <taxon>Perkinsida</taxon>
        <taxon>Perkinsidae</taxon>
        <taxon>Perkinsus</taxon>
    </lineage>
</organism>
<comment type="caution">
    <text evidence="1">The sequence shown here is derived from an EMBL/GenBank/DDBJ whole genome shotgun (WGS) entry which is preliminary data.</text>
</comment>
<feature type="non-terminal residue" evidence="1">
    <location>
        <position position="1"/>
    </location>
</feature>
<keyword evidence="2" id="KW-1185">Reference proteome</keyword>
<dbReference type="InterPro" id="IPR001830">
    <property type="entry name" value="Glyco_trans_20"/>
</dbReference>
<name>A0A7J6SF41_PEROL</name>
<proteinExistence type="predicted"/>
<evidence type="ECO:0000313" key="1">
    <source>
        <dbReference type="EMBL" id="KAF4731488.1"/>
    </source>
</evidence>
<dbReference type="Proteomes" id="UP000553632">
    <property type="component" value="Unassembled WGS sequence"/>
</dbReference>
<dbReference type="EMBL" id="JABANO010018642">
    <property type="protein sequence ID" value="KAF4731488.1"/>
    <property type="molecule type" value="Genomic_DNA"/>
</dbReference>
<accession>A0A7J6SF41</accession>
<dbReference type="GO" id="GO:0003825">
    <property type="term" value="F:alpha,alpha-trehalose-phosphate synthase (UDP-forming) activity"/>
    <property type="evidence" value="ECO:0007669"/>
    <property type="project" value="TreeGrafter"/>
</dbReference>
<dbReference type="SUPFAM" id="SSF53756">
    <property type="entry name" value="UDP-Glycosyltransferase/glycogen phosphorylase"/>
    <property type="match status" value="1"/>
</dbReference>